<proteinExistence type="predicted"/>
<accession>A0A3Q9R4R0</accession>
<dbReference type="EMBL" id="MK061412">
    <property type="protein sequence ID" value="AZU97131.1"/>
    <property type="molecule type" value="Genomic_DNA"/>
</dbReference>
<evidence type="ECO:0000313" key="1">
    <source>
        <dbReference type="EMBL" id="AZU97131.1"/>
    </source>
</evidence>
<dbReference type="GeneID" id="55612744"/>
<dbReference type="RefSeq" id="YP_009842516.1">
    <property type="nucleotide sequence ID" value="NC_048742.1"/>
</dbReference>
<dbReference type="KEGG" id="vg:55612744"/>
<gene>
    <name evidence="1" type="primary">53</name>
    <name evidence="1" type="ORF">SEA_GILSON_53</name>
</gene>
<name>A0A3Q9R4R0_9CAUD</name>
<protein>
    <submittedName>
        <fullName evidence="1">Uncharacterized protein</fullName>
    </submittedName>
</protein>
<reference evidence="1 2" key="1">
    <citation type="submission" date="2018-10" db="EMBL/GenBank/DDBJ databases">
        <authorList>
            <person name="Soria N.A."/>
            <person name="Batley M.G."/>
            <person name="Hanafy A."/>
            <person name="Singh N."/>
            <person name="Shaffer C.D."/>
            <person name="Weston-Hafer K.A."/>
            <person name="Russell D.A."/>
            <person name="Pope W.H."/>
            <person name="Jacobs-Sera D."/>
            <person name="Hendrix R.W."/>
            <person name="Hatfull G.F."/>
        </authorList>
    </citation>
    <scope>NUCLEOTIDE SEQUENCE [LARGE SCALE GENOMIC DNA]</scope>
</reference>
<organism evidence="1 2">
    <name type="scientific">Streptomyces phage Gilson</name>
    <dbReference type="NCBI Taxonomy" id="2488789"/>
    <lineage>
        <taxon>Viruses</taxon>
        <taxon>Duplodnaviria</taxon>
        <taxon>Heunggongvirae</taxon>
        <taxon>Uroviricota</taxon>
        <taxon>Caudoviricetes</taxon>
        <taxon>Stanwilliamsviridae</taxon>
        <taxon>Loccivirinae</taxon>
        <taxon>Gilsonvirus</taxon>
        <taxon>Gilsonvirus gilson</taxon>
    </lineage>
</organism>
<keyword evidence="2" id="KW-1185">Reference proteome</keyword>
<dbReference type="Proteomes" id="UP000284334">
    <property type="component" value="Segment"/>
</dbReference>
<evidence type="ECO:0000313" key="2">
    <source>
        <dbReference type="Proteomes" id="UP000284334"/>
    </source>
</evidence>
<sequence>MVKVKPVTYEPIDDELNGSVALLQAAAALDAAVFLAVESKNVEKLMDAVAMWIGLAERLGIDLEEEDGSDVKDKPFFGFNGANMSKIDEPTKEVVAEDA</sequence>